<feature type="transmembrane region" description="Helical" evidence="2">
    <location>
        <begin position="179"/>
        <end position="202"/>
    </location>
</feature>
<organism evidence="3 4">
    <name type="scientific">Naegleria lovaniensis</name>
    <name type="common">Amoeba</name>
    <dbReference type="NCBI Taxonomy" id="51637"/>
    <lineage>
        <taxon>Eukaryota</taxon>
        <taxon>Discoba</taxon>
        <taxon>Heterolobosea</taxon>
        <taxon>Tetramitia</taxon>
        <taxon>Eutetramitia</taxon>
        <taxon>Vahlkampfiidae</taxon>
        <taxon>Naegleria</taxon>
    </lineage>
</organism>
<evidence type="ECO:0000256" key="2">
    <source>
        <dbReference type="SAM" id="Phobius"/>
    </source>
</evidence>
<evidence type="ECO:0000313" key="3">
    <source>
        <dbReference type="EMBL" id="KAG2392277.1"/>
    </source>
</evidence>
<gene>
    <name evidence="3" type="ORF">C9374_012529</name>
</gene>
<name>A0AA88H300_NAELO</name>
<feature type="region of interest" description="Disordered" evidence="1">
    <location>
        <begin position="313"/>
        <end position="332"/>
    </location>
</feature>
<comment type="caution">
    <text evidence="3">The sequence shown here is derived from an EMBL/GenBank/DDBJ whole genome shotgun (WGS) entry which is preliminary data.</text>
</comment>
<evidence type="ECO:0000313" key="4">
    <source>
        <dbReference type="Proteomes" id="UP000816034"/>
    </source>
</evidence>
<accession>A0AA88H300</accession>
<dbReference type="RefSeq" id="XP_044554171.1">
    <property type="nucleotide sequence ID" value="XM_044688306.1"/>
</dbReference>
<keyword evidence="2" id="KW-0472">Membrane</keyword>
<sequence length="332" mass="37543">MNIYNFNNNNHLPSSVNSTSLNIGSGGFPASSRNDSYSYLNTSGLYSSEFSPSVTATNVINQRIVEGGRPSSFVNNYLFGNDNDNSEQEDEDDILLPFRNAVVYSRSEDHQRHSKHIFEFLITLLCLIPTTIFMTTCTSIYFQINSISGGNSVKLEKNLDNFLHPHLLSVNALITTIEFIKFLVVFIVSAAFAFGVKVYTLDSQLTGGIKKNHKFFQCFQENLTGNPICCLVGLTCCVLTGYIISNILLSYLNISIFISSITPEFSHATNLKISFLINFVDWILFIMYFLLFYKLQQRQQKLTLELHEGTDDEYYESDHDNNGFTPRSDTTV</sequence>
<dbReference type="Proteomes" id="UP000816034">
    <property type="component" value="Unassembled WGS sequence"/>
</dbReference>
<keyword evidence="4" id="KW-1185">Reference proteome</keyword>
<protein>
    <submittedName>
        <fullName evidence="3">Uncharacterized protein</fullName>
    </submittedName>
</protein>
<feature type="transmembrane region" description="Helical" evidence="2">
    <location>
        <begin position="273"/>
        <end position="293"/>
    </location>
</feature>
<feature type="transmembrane region" description="Helical" evidence="2">
    <location>
        <begin position="223"/>
        <end position="244"/>
    </location>
</feature>
<feature type="transmembrane region" description="Helical" evidence="2">
    <location>
        <begin position="120"/>
        <end position="144"/>
    </location>
</feature>
<dbReference type="GeneID" id="68104983"/>
<reference evidence="3 4" key="1">
    <citation type="journal article" date="2018" name="BMC Genomics">
        <title>The genome of Naegleria lovaniensis, the basis for a comparative approach to unravel pathogenicity factors of the human pathogenic amoeba N. fowleri.</title>
        <authorList>
            <person name="Liechti N."/>
            <person name="Schurch N."/>
            <person name="Bruggmann R."/>
            <person name="Wittwer M."/>
        </authorList>
    </citation>
    <scope>NUCLEOTIDE SEQUENCE [LARGE SCALE GENOMIC DNA]</scope>
    <source>
        <strain evidence="3 4">ATCC 30569</strain>
    </source>
</reference>
<keyword evidence="2" id="KW-1133">Transmembrane helix</keyword>
<feature type="compositionally biased region" description="Polar residues" evidence="1">
    <location>
        <begin position="322"/>
        <end position="332"/>
    </location>
</feature>
<evidence type="ECO:0000256" key="1">
    <source>
        <dbReference type="SAM" id="MobiDB-lite"/>
    </source>
</evidence>
<dbReference type="AlphaFoldDB" id="A0AA88H300"/>
<keyword evidence="2" id="KW-0812">Transmembrane</keyword>
<proteinExistence type="predicted"/>
<dbReference type="EMBL" id="PYSW02000005">
    <property type="protein sequence ID" value="KAG2392277.1"/>
    <property type="molecule type" value="Genomic_DNA"/>
</dbReference>